<organism evidence="2">
    <name type="scientific">Nakamurella sp. A5-74</name>
    <dbReference type="NCBI Taxonomy" id="3158264"/>
    <lineage>
        <taxon>Bacteria</taxon>
        <taxon>Bacillati</taxon>
        <taxon>Actinomycetota</taxon>
        <taxon>Actinomycetes</taxon>
        <taxon>Nakamurellales</taxon>
        <taxon>Nakamurellaceae</taxon>
        <taxon>Nakamurella</taxon>
    </lineage>
</organism>
<evidence type="ECO:0008006" key="3">
    <source>
        <dbReference type="Google" id="ProtNLM"/>
    </source>
</evidence>
<evidence type="ECO:0000313" key="2">
    <source>
        <dbReference type="EMBL" id="XCG64188.1"/>
    </source>
</evidence>
<dbReference type="RefSeq" id="WP_353649801.1">
    <property type="nucleotide sequence ID" value="NZ_CP159218.1"/>
</dbReference>
<feature type="transmembrane region" description="Helical" evidence="1">
    <location>
        <begin position="144"/>
        <end position="165"/>
    </location>
</feature>
<accession>A0AAU8DS59</accession>
<feature type="transmembrane region" description="Helical" evidence="1">
    <location>
        <begin position="59"/>
        <end position="78"/>
    </location>
</feature>
<keyword evidence="1" id="KW-0812">Transmembrane</keyword>
<proteinExistence type="predicted"/>
<evidence type="ECO:0000256" key="1">
    <source>
        <dbReference type="SAM" id="Phobius"/>
    </source>
</evidence>
<feature type="transmembrane region" description="Helical" evidence="1">
    <location>
        <begin position="172"/>
        <end position="192"/>
    </location>
</feature>
<protein>
    <recommendedName>
        <fullName evidence="3">ABC transporter permease</fullName>
    </recommendedName>
</protein>
<dbReference type="AlphaFoldDB" id="A0AAU8DS59"/>
<feature type="transmembrane region" description="Helical" evidence="1">
    <location>
        <begin position="21"/>
        <end position="39"/>
    </location>
</feature>
<sequence>MTTMLRTLSVERIKLLSTRSPYWCTVLILISVWGIALAVSLVENGRDASVASSQFGGRFGMLTFLVMAALAVTTEYRFGTIRNSLLAVPSRTVLLVSKTVVMALIGAVIAAVASGGAFLLTQALAKAPRDGAITLDSDGAVRMVFGYCALYAIGAVLAVGIGTLLRQSAGAITLLLLWPLLAEQLVLLISPLRDLVPWLPFNAAFTFVNGEDSGGMFGGLSGSDGPTPAQGLLIFGATALVIWLLALLTLQRRDA</sequence>
<keyword evidence="1" id="KW-1133">Transmembrane helix</keyword>
<feature type="transmembrane region" description="Helical" evidence="1">
    <location>
        <begin position="229"/>
        <end position="250"/>
    </location>
</feature>
<dbReference type="EMBL" id="CP159218">
    <property type="protein sequence ID" value="XCG64188.1"/>
    <property type="molecule type" value="Genomic_DNA"/>
</dbReference>
<reference evidence="2" key="1">
    <citation type="submission" date="2024-05" db="EMBL/GenBank/DDBJ databases">
        <authorList>
            <person name="Cai S.Y."/>
            <person name="Jin L.M."/>
            <person name="Li H.R."/>
        </authorList>
    </citation>
    <scope>NUCLEOTIDE SEQUENCE</scope>
    <source>
        <strain evidence="2">A5-74</strain>
    </source>
</reference>
<feature type="transmembrane region" description="Helical" evidence="1">
    <location>
        <begin position="99"/>
        <end position="124"/>
    </location>
</feature>
<name>A0AAU8DS59_9ACTN</name>
<gene>
    <name evidence="2" type="ORF">ABLG96_02235</name>
</gene>
<keyword evidence="1" id="KW-0472">Membrane</keyword>